<feature type="binding site" evidence="2">
    <location>
        <position position="119"/>
    </location>
    <ligand>
        <name>FAD</name>
        <dbReference type="ChEBI" id="CHEBI:57692"/>
    </ligand>
</feature>
<protein>
    <submittedName>
        <fullName evidence="1">Flavin reductase</fullName>
    </submittedName>
</protein>
<reference evidence="1" key="2">
    <citation type="journal article" date="2013" name="Proc. Natl. Acad. Sci. U.S.A.">
        <title>Discovery of indolotryptoline antiproliferative agents by homology-guided metagenomic screening.</title>
        <authorList>
            <person name="Chang F.Y."/>
            <person name="Brady S.F."/>
        </authorList>
    </citation>
    <scope>NUCLEOTIDE SEQUENCE</scope>
</reference>
<keyword evidence="2" id="KW-0002">3D-structure</keyword>
<feature type="binding site" evidence="2">
    <location>
        <position position="79"/>
    </location>
    <ligand>
        <name>FAD</name>
        <dbReference type="ChEBI" id="CHEBI:57692"/>
    </ligand>
</feature>
<gene>
    <name evidence="1" type="primary">borF</name>
</gene>
<feature type="binding site" evidence="2">
    <location>
        <position position="59"/>
    </location>
    <ligand>
        <name>FAD</name>
        <dbReference type="ChEBI" id="CHEBI:57692"/>
    </ligand>
</feature>
<feature type="binding site" evidence="2">
    <location>
        <position position="65"/>
    </location>
    <ligand>
        <name>FAD</name>
        <dbReference type="ChEBI" id="CHEBI:57692"/>
    </ligand>
</feature>
<dbReference type="EMBL" id="JX827455">
    <property type="protein sequence ID" value="AGI62216.1"/>
    <property type="molecule type" value="Genomic_DNA"/>
</dbReference>
<reference evidence="1" key="1">
    <citation type="submission" date="2012-09" db="EMBL/GenBank/DDBJ databases">
        <authorList>
            <person name="Chang F.-Y."/>
            <person name="Brady S.F."/>
        </authorList>
    </citation>
    <scope>NUCLEOTIDE SEQUENCE</scope>
</reference>
<keyword evidence="2" id="KW-0274">FAD</keyword>
<accession>A0ACD6B8P3</accession>
<reference evidence="2" key="3">
    <citation type="submission" date="2015-07" db="PDB data bank">
        <title>Crystal Structure of BorF, the Flavin Reductase Component of a Bacterial Two-Component Tryptophan Halogenase.</title>
        <authorList>
            <person name="Ma Z."/>
            <person name="Bellizzi J."/>
        </authorList>
    </citation>
    <scope>X-RAY CRYSTALLOGRAPHY (2.37 ANGSTROMS) OF 1-196 IN COMPLEX WITH FAD</scope>
</reference>
<sequence>MEGSVNGSQRGNGSQRERVPEPGAGPTTDLLRDSRSLRGIFSSFATGVTVVTVGGDSPHAMTANSFTSVSLDPPLILVCVECDAAMHGSLLEVGSFGVSVLAADQQHVALLYANRWRPRDPTQFDRPGWARGARTGAPLARGALAWFECALWRAYDAGDHSIFVGRLLTAERHDRRDALVYHSGQFRGLPDRAPVE</sequence>
<evidence type="ECO:0007829" key="2">
    <source>
        <dbReference type="PDB" id="5CHO"/>
    </source>
</evidence>
<name>A0ACD6B8P3_9BACT</name>
<dbReference type="PDB" id="5CHO">
    <property type="method" value="X-ray"/>
    <property type="resolution" value="2.37 A"/>
    <property type="chains" value="A/B/C/D/E/F/G/H=1-196"/>
</dbReference>
<feature type="binding site" evidence="2">
    <location>
        <position position="86"/>
    </location>
    <ligand>
        <name>FAD</name>
        <dbReference type="ChEBI" id="CHEBI:57692"/>
    </ligand>
</feature>
<feature type="binding site" evidence="2">
    <location>
        <position position="117"/>
    </location>
    <ligand>
        <name>FAD</name>
        <dbReference type="ChEBI" id="CHEBI:57692"/>
    </ligand>
</feature>
<accession>M9QXS1</accession>
<feature type="binding site" evidence="2">
    <location>
        <position position="113"/>
    </location>
    <ligand>
        <name>FAD</name>
        <dbReference type="ChEBI" id="CHEBI:57692"/>
    </ligand>
</feature>
<evidence type="ECO:0000313" key="1">
    <source>
        <dbReference type="EMBL" id="AGI62216.1"/>
    </source>
</evidence>
<feature type="binding site" evidence="2">
    <location>
        <position position="81"/>
    </location>
    <ligand>
        <name>FAD</name>
        <dbReference type="ChEBI" id="CHEBI:57692"/>
    </ligand>
</feature>
<feature type="binding site" evidence="2">
    <location>
        <position position="85"/>
    </location>
    <ligand>
        <name>FAD</name>
        <dbReference type="ChEBI" id="CHEBI:57692"/>
    </ligand>
</feature>
<feature type="binding site" evidence="2">
    <location>
        <position position="62"/>
    </location>
    <ligand>
        <name>FAD</name>
        <dbReference type="ChEBI" id="CHEBI:57692"/>
    </ligand>
</feature>
<organism evidence="1">
    <name type="scientific">uncultured bacterium</name>
    <dbReference type="NCBI Taxonomy" id="77133"/>
    <lineage>
        <taxon>Bacteria</taxon>
        <taxon>environmental samples</taxon>
    </lineage>
</organism>
<proteinExistence type="evidence at protein level"/>
<keyword evidence="2" id="KW-0285">Flavoprotein</keyword>
<keyword evidence="2" id="KW-0547">Nucleotide-binding</keyword>
<feature type="binding site" evidence="2">
    <location>
        <position position="64"/>
    </location>
    <ligand>
        <name>FAD</name>
        <dbReference type="ChEBI" id="CHEBI:57692"/>
    </ligand>
</feature>